<dbReference type="GO" id="GO:0045259">
    <property type="term" value="C:proton-transporting ATP synthase complex"/>
    <property type="evidence" value="ECO:0007669"/>
    <property type="project" value="UniProtKB-KW"/>
</dbReference>
<comment type="similarity">
    <text evidence="3">Belongs to the FPP/GGPP synthase family.</text>
</comment>
<dbReference type="InterPro" id="IPR008688">
    <property type="entry name" value="ATP_synth_Bsub_B/MI25"/>
</dbReference>
<protein>
    <recommendedName>
        <fullName evidence="16">Decaprenyl-diphosphate synthase subunit 1</fullName>
    </recommendedName>
</protein>
<dbReference type="GO" id="GO:0031966">
    <property type="term" value="C:mitochondrial membrane"/>
    <property type="evidence" value="ECO:0007669"/>
    <property type="project" value="UniProtKB-SubCell"/>
</dbReference>
<dbReference type="InterPro" id="IPR000092">
    <property type="entry name" value="Polyprenyl_synt"/>
</dbReference>
<dbReference type="PANTHER" id="PTHR12001">
    <property type="entry name" value="GERANYLGERANYL PYROPHOSPHATE SYNTHASE"/>
    <property type="match status" value="1"/>
</dbReference>
<dbReference type="Pfam" id="PF00348">
    <property type="entry name" value="polyprenyl_synt"/>
    <property type="match status" value="1"/>
</dbReference>
<evidence type="ECO:0000313" key="15">
    <source>
        <dbReference type="Proteomes" id="UP000663879"/>
    </source>
</evidence>
<dbReference type="GO" id="GO:0004659">
    <property type="term" value="F:prenyltransferase activity"/>
    <property type="evidence" value="ECO:0007669"/>
    <property type="project" value="InterPro"/>
</dbReference>
<dbReference type="InterPro" id="IPR008949">
    <property type="entry name" value="Isoprenoid_synthase_dom_sf"/>
</dbReference>
<dbReference type="GO" id="GO:0015986">
    <property type="term" value="P:proton motive force-driven ATP synthesis"/>
    <property type="evidence" value="ECO:0007669"/>
    <property type="project" value="InterPro"/>
</dbReference>
<proteinExistence type="inferred from homology"/>
<keyword evidence="11" id="KW-0496">Mitochondrion</keyword>
<sequence>MLSRIAKATNLVKQPSILFSLTKSAEKSKSISISSIACFTTSKPILNLIPNAETSSLKQSSEYVNNDLKNMHKEINSLFTTSKPELKEISEYYFDGSGKSIRPLIICSMARALNVHHHLSLNPNEPIEYNKVLLDSQKKIALIAEMIHVASLIHDDIVDASNLRRGKPSVNSKWGSHKAVLAGDYILAISSKCLAQLGNTRVVETLSTVLEDLVKGELMQFGTKENENERFEHYSVKTYRKTASLIANSCKAVAILLVEKNGESTKLSAKNEELVQQAFECGKNIGIAFQLIDDVLDFTSHSDKLGKPGAGADLRLGLATAPVLFAASKYPELNAMIMRRFANDGDVLKAFNFVIKSDGIKETRFLAKKYCENACTILNKLKPTTSSNNANAAQATPSDVRRYPHDAPERDFVNFPPLRVPEQPGKIRIGLVPDEWFKAMYDKTGVTGPYILFWGAVTTMLSKEIFVYWADTAEQLVFLTTVIAISKLYGKQIGEYLDREADKGNKAIVADLENQTKEIDVKIQSNQALETLPEANQIIHAAKREAVDLQLEASFRHRLAQVHQEVTRRLDYQVSVQSVYKRLEREQAINYILGEVNKSIGPAQEKESFQSGLNALKALSKKYANTI</sequence>
<comment type="cofactor">
    <cofactor evidence="1">
        <name>Mg(2+)</name>
        <dbReference type="ChEBI" id="CHEBI:18420"/>
    </cofactor>
</comment>
<dbReference type="EMBL" id="CAJNOC010000540">
    <property type="protein sequence ID" value="CAF0774089.1"/>
    <property type="molecule type" value="Genomic_DNA"/>
</dbReference>
<evidence type="ECO:0000256" key="5">
    <source>
        <dbReference type="ARBA" id="ARBA00022547"/>
    </source>
</evidence>
<evidence type="ECO:0000313" key="14">
    <source>
        <dbReference type="EMBL" id="CAF0774089.1"/>
    </source>
</evidence>
<dbReference type="Gene3D" id="1.20.5.2210">
    <property type="match status" value="1"/>
</dbReference>
<organism evidence="14 15">
    <name type="scientific">Brachionus calyciflorus</name>
    <dbReference type="NCBI Taxonomy" id="104777"/>
    <lineage>
        <taxon>Eukaryota</taxon>
        <taxon>Metazoa</taxon>
        <taxon>Spiralia</taxon>
        <taxon>Gnathifera</taxon>
        <taxon>Rotifera</taxon>
        <taxon>Eurotatoria</taxon>
        <taxon>Monogononta</taxon>
        <taxon>Pseudotrocha</taxon>
        <taxon>Ploima</taxon>
        <taxon>Brachionidae</taxon>
        <taxon>Brachionus</taxon>
    </lineage>
</organism>
<accession>A0A813R0E1</accession>
<keyword evidence="8" id="KW-0375">Hydrogen ion transport</keyword>
<keyword evidence="4" id="KW-0813">Transport</keyword>
<dbReference type="SUPFAM" id="SSF48576">
    <property type="entry name" value="Terpenoid synthases"/>
    <property type="match status" value="1"/>
</dbReference>
<gene>
    <name evidence="14" type="ORF">OXX778_LOCUS5108</name>
</gene>
<evidence type="ECO:0000256" key="6">
    <source>
        <dbReference type="ARBA" id="ARBA00022679"/>
    </source>
</evidence>
<keyword evidence="7" id="KW-0479">Metal-binding</keyword>
<evidence type="ECO:0000256" key="8">
    <source>
        <dbReference type="ARBA" id="ARBA00022781"/>
    </source>
</evidence>
<dbReference type="GO" id="GO:1990234">
    <property type="term" value="C:transferase complex"/>
    <property type="evidence" value="ECO:0007669"/>
    <property type="project" value="TreeGrafter"/>
</dbReference>
<keyword evidence="13" id="KW-0414">Isoprene biosynthesis</keyword>
<dbReference type="GO" id="GO:0006744">
    <property type="term" value="P:ubiquinone biosynthetic process"/>
    <property type="evidence" value="ECO:0007669"/>
    <property type="project" value="TreeGrafter"/>
</dbReference>
<keyword evidence="15" id="KW-1185">Reference proteome</keyword>
<evidence type="ECO:0000256" key="1">
    <source>
        <dbReference type="ARBA" id="ARBA00001946"/>
    </source>
</evidence>
<dbReference type="CDD" id="cd00685">
    <property type="entry name" value="Trans_IPPS_HT"/>
    <property type="match status" value="1"/>
</dbReference>
<dbReference type="Gene3D" id="1.10.600.10">
    <property type="entry name" value="Farnesyl Diphosphate Synthase"/>
    <property type="match status" value="1"/>
</dbReference>
<dbReference type="GO" id="GO:0046872">
    <property type="term" value="F:metal ion binding"/>
    <property type="evidence" value="ECO:0007669"/>
    <property type="project" value="UniProtKB-KW"/>
</dbReference>
<evidence type="ECO:0008006" key="16">
    <source>
        <dbReference type="Google" id="ProtNLM"/>
    </source>
</evidence>
<evidence type="ECO:0000256" key="13">
    <source>
        <dbReference type="ARBA" id="ARBA00023229"/>
    </source>
</evidence>
<dbReference type="Proteomes" id="UP000663879">
    <property type="component" value="Unassembled WGS sequence"/>
</dbReference>
<evidence type="ECO:0000256" key="3">
    <source>
        <dbReference type="ARBA" id="ARBA00006706"/>
    </source>
</evidence>
<dbReference type="GO" id="GO:0008299">
    <property type="term" value="P:isoprenoid biosynthetic process"/>
    <property type="evidence" value="ECO:0007669"/>
    <property type="project" value="UniProtKB-KW"/>
</dbReference>
<dbReference type="OrthoDB" id="9927103at2759"/>
<evidence type="ECO:0000256" key="11">
    <source>
        <dbReference type="ARBA" id="ARBA00023128"/>
    </source>
</evidence>
<keyword evidence="12" id="KW-0472">Membrane</keyword>
<dbReference type="SUPFAM" id="SSF161060">
    <property type="entry name" value="ATP synthase B chain-like"/>
    <property type="match status" value="1"/>
</dbReference>
<dbReference type="GO" id="GO:0015078">
    <property type="term" value="F:proton transmembrane transporter activity"/>
    <property type="evidence" value="ECO:0007669"/>
    <property type="project" value="InterPro"/>
</dbReference>
<evidence type="ECO:0000256" key="10">
    <source>
        <dbReference type="ARBA" id="ARBA00023065"/>
    </source>
</evidence>
<evidence type="ECO:0000256" key="4">
    <source>
        <dbReference type="ARBA" id="ARBA00022448"/>
    </source>
</evidence>
<keyword evidence="10" id="KW-0406">Ion transport</keyword>
<evidence type="ECO:0000256" key="9">
    <source>
        <dbReference type="ARBA" id="ARBA00022842"/>
    </source>
</evidence>
<keyword evidence="9" id="KW-0460">Magnesium</keyword>
<dbReference type="Pfam" id="PF05405">
    <property type="entry name" value="Mt_ATP-synt_B"/>
    <property type="match status" value="1"/>
</dbReference>
<dbReference type="PANTHER" id="PTHR12001:SF69">
    <property type="entry name" value="ALL TRANS-POLYPRENYL-DIPHOSPHATE SYNTHASE PDSS1"/>
    <property type="match status" value="1"/>
</dbReference>
<evidence type="ECO:0000256" key="12">
    <source>
        <dbReference type="ARBA" id="ARBA00023136"/>
    </source>
</evidence>
<comment type="caution">
    <text evidence="14">The sequence shown here is derived from an EMBL/GenBank/DDBJ whole genome shotgun (WGS) entry which is preliminary data.</text>
</comment>
<dbReference type="SFLD" id="SFLDS00005">
    <property type="entry name" value="Isoprenoid_Synthase_Type_I"/>
    <property type="match status" value="1"/>
</dbReference>
<keyword evidence="6" id="KW-0808">Transferase</keyword>
<comment type="subcellular location">
    <subcellularLocation>
        <location evidence="2">Mitochondrion membrane</location>
    </subcellularLocation>
</comment>
<evidence type="ECO:0000256" key="2">
    <source>
        <dbReference type="ARBA" id="ARBA00004325"/>
    </source>
</evidence>
<dbReference type="PROSITE" id="PS00444">
    <property type="entry name" value="POLYPRENYL_SYNTHASE_2"/>
    <property type="match status" value="1"/>
</dbReference>
<dbReference type="PROSITE" id="PS00723">
    <property type="entry name" value="POLYPRENYL_SYNTHASE_1"/>
    <property type="match status" value="1"/>
</dbReference>
<evidence type="ECO:0000256" key="7">
    <source>
        <dbReference type="ARBA" id="ARBA00022723"/>
    </source>
</evidence>
<reference evidence="14" key="1">
    <citation type="submission" date="2021-02" db="EMBL/GenBank/DDBJ databases">
        <authorList>
            <person name="Nowell W R."/>
        </authorList>
    </citation>
    <scope>NUCLEOTIDE SEQUENCE</scope>
    <source>
        <strain evidence="14">Ploen Becks lab</strain>
    </source>
</reference>
<dbReference type="InterPro" id="IPR033749">
    <property type="entry name" value="Polyprenyl_synt_CS"/>
</dbReference>
<keyword evidence="5" id="KW-0138">CF(0)</keyword>
<dbReference type="AlphaFoldDB" id="A0A813R0E1"/>
<name>A0A813R0E1_9BILA</name>